<accession>A0A0G0A843</accession>
<evidence type="ECO:0000313" key="2">
    <source>
        <dbReference type="Proteomes" id="UP000033995"/>
    </source>
</evidence>
<sequence>MFSLPSLFGKKLNCLRDCNGACCHDMTIKALGEAEMAIIMFIIS</sequence>
<reference evidence="1 2" key="1">
    <citation type="journal article" date="2015" name="Nature">
        <title>rRNA introns, odd ribosomes, and small enigmatic genomes across a large radiation of phyla.</title>
        <authorList>
            <person name="Brown C.T."/>
            <person name="Hug L.A."/>
            <person name="Thomas B.C."/>
            <person name="Sharon I."/>
            <person name="Castelle C.J."/>
            <person name="Singh A."/>
            <person name="Wilkins M.J."/>
            <person name="Williams K.H."/>
            <person name="Banfield J.F."/>
        </authorList>
    </citation>
    <scope>NUCLEOTIDE SEQUENCE [LARGE SCALE GENOMIC DNA]</scope>
</reference>
<dbReference type="EMBL" id="LBOZ01000004">
    <property type="protein sequence ID" value="KKP47476.1"/>
    <property type="molecule type" value="Genomic_DNA"/>
</dbReference>
<proteinExistence type="predicted"/>
<name>A0A0G0A843_9BACT</name>
<evidence type="ECO:0000313" key="1">
    <source>
        <dbReference type="EMBL" id="KKP47476.1"/>
    </source>
</evidence>
<dbReference type="AlphaFoldDB" id="A0A0G0A843"/>
<comment type="caution">
    <text evidence="1">The sequence shown here is derived from an EMBL/GenBank/DDBJ whole genome shotgun (WGS) entry which is preliminary data.</text>
</comment>
<protein>
    <submittedName>
        <fullName evidence="1">Uncharacterized protein</fullName>
    </submittedName>
</protein>
<organism evidence="1 2">
    <name type="scientific">Candidatus Woesebacteria bacterium GW2011_GWA2_33_28</name>
    <dbReference type="NCBI Taxonomy" id="1618561"/>
    <lineage>
        <taxon>Bacteria</taxon>
        <taxon>Candidatus Woeseibacteriota</taxon>
    </lineage>
</organism>
<dbReference type="Proteomes" id="UP000033995">
    <property type="component" value="Unassembled WGS sequence"/>
</dbReference>
<gene>
    <name evidence="1" type="ORF">UR38_C0004G0019</name>
</gene>